<evidence type="ECO:0000313" key="7">
    <source>
        <dbReference type="EMBL" id="KAG0655039.1"/>
    </source>
</evidence>
<dbReference type="InterPro" id="IPR002893">
    <property type="entry name" value="Znf_MYND"/>
</dbReference>
<dbReference type="PROSITE" id="PS50865">
    <property type="entry name" value="ZF_MYND_2"/>
    <property type="match status" value="1"/>
</dbReference>
<keyword evidence="8" id="KW-1185">Reference proteome</keyword>
<organism evidence="7 8">
    <name type="scientific">Rhodotorula mucilaginosa</name>
    <name type="common">Yeast</name>
    <name type="synonym">Rhodotorula rubra</name>
    <dbReference type="NCBI Taxonomy" id="5537"/>
    <lineage>
        <taxon>Eukaryota</taxon>
        <taxon>Fungi</taxon>
        <taxon>Dikarya</taxon>
        <taxon>Basidiomycota</taxon>
        <taxon>Pucciniomycotina</taxon>
        <taxon>Microbotryomycetes</taxon>
        <taxon>Sporidiobolales</taxon>
        <taxon>Sporidiobolaceae</taxon>
        <taxon>Rhodotorula</taxon>
    </lineage>
</organism>
<protein>
    <recommendedName>
        <fullName evidence="6">MYND-type domain-containing protein</fullName>
    </recommendedName>
</protein>
<dbReference type="AlphaFoldDB" id="A0A9P6VT84"/>
<keyword evidence="1" id="KW-0479">Metal-binding</keyword>
<feature type="region of interest" description="Disordered" evidence="5">
    <location>
        <begin position="25"/>
        <end position="52"/>
    </location>
</feature>
<evidence type="ECO:0000259" key="6">
    <source>
        <dbReference type="PROSITE" id="PS50865"/>
    </source>
</evidence>
<dbReference type="EMBL" id="PUHQ01000131">
    <property type="protein sequence ID" value="KAG0655039.1"/>
    <property type="molecule type" value="Genomic_DNA"/>
</dbReference>
<comment type="caution">
    <text evidence="7">The sequence shown here is derived from an EMBL/GenBank/DDBJ whole genome shotgun (WGS) entry which is preliminary data.</text>
</comment>
<name>A0A9P6VT84_RHOMI</name>
<keyword evidence="3" id="KW-0862">Zinc</keyword>
<dbReference type="Gene3D" id="6.10.140.2220">
    <property type="match status" value="1"/>
</dbReference>
<sequence length="484" mass="55146">MPSPDLVTVYRLLPVYDLLRTSPTSYDPELSRTPSLASSSRVVRPARSKHGRPARLNPGAIFRGYLRQCAMFQWARDIAFEAVRTSAAEDECKVAASRAFELIQRAQQLWERESADVQAYDRWMTIKQTEYLLQMGHARGPEGQLSGLRKEDPRRRVAFDPQTGSMQWIRHLARRGAALELTRPARPPLPAYADAERRMASAESAQECALCQVPATAKCGRCKNIWFCSELCQKTLWPVHKHLCGGDPNYFRQAPLSDREMNDIEAVKDTTACERDCKCNHGMNFRGNLTAYPGNARTILKSSPKILTKPNPRTDYRELCLLDVRRKLRDTYADQKRATPVSDPWMELEWFYNTANWALSNHHEPTFSRAEQEQMTAVAAQALNDWLRQALIYCQITDLGMQNSTMGFDTSPHTWIRLLCINWDRLVALLDKAEINAKAKAAIRKQMEQKQRGIDAMRWSRKAFWTGPAKHPKSKGAVTSFGLG</sequence>
<accession>A0A9P6VT84</accession>
<reference evidence="7 8" key="1">
    <citation type="submission" date="2020-11" db="EMBL/GenBank/DDBJ databases">
        <title>Kefir isolates.</title>
        <authorList>
            <person name="Marcisauskas S."/>
            <person name="Kim Y."/>
            <person name="Blasche S."/>
        </authorList>
    </citation>
    <scope>NUCLEOTIDE SEQUENCE [LARGE SCALE GENOMIC DNA]</scope>
    <source>
        <strain evidence="7 8">KR</strain>
    </source>
</reference>
<evidence type="ECO:0000313" key="8">
    <source>
        <dbReference type="Proteomes" id="UP000777482"/>
    </source>
</evidence>
<dbReference type="PROSITE" id="PS01360">
    <property type="entry name" value="ZF_MYND_1"/>
    <property type="match status" value="1"/>
</dbReference>
<dbReference type="OrthoDB" id="2519255at2759"/>
<dbReference type="GO" id="GO:0008270">
    <property type="term" value="F:zinc ion binding"/>
    <property type="evidence" value="ECO:0007669"/>
    <property type="project" value="UniProtKB-KW"/>
</dbReference>
<gene>
    <name evidence="7" type="ORF">C6P46_001285</name>
</gene>
<keyword evidence="2 4" id="KW-0863">Zinc-finger</keyword>
<evidence type="ECO:0000256" key="5">
    <source>
        <dbReference type="SAM" id="MobiDB-lite"/>
    </source>
</evidence>
<evidence type="ECO:0000256" key="2">
    <source>
        <dbReference type="ARBA" id="ARBA00022771"/>
    </source>
</evidence>
<evidence type="ECO:0000256" key="1">
    <source>
        <dbReference type="ARBA" id="ARBA00022723"/>
    </source>
</evidence>
<dbReference type="SUPFAM" id="SSF144232">
    <property type="entry name" value="HIT/MYND zinc finger-like"/>
    <property type="match status" value="1"/>
</dbReference>
<proteinExistence type="predicted"/>
<dbReference type="Proteomes" id="UP000777482">
    <property type="component" value="Unassembled WGS sequence"/>
</dbReference>
<feature type="compositionally biased region" description="Low complexity" evidence="5">
    <location>
        <begin position="34"/>
        <end position="43"/>
    </location>
</feature>
<evidence type="ECO:0000256" key="3">
    <source>
        <dbReference type="ARBA" id="ARBA00022833"/>
    </source>
</evidence>
<dbReference type="Pfam" id="PF01753">
    <property type="entry name" value="zf-MYND"/>
    <property type="match status" value="1"/>
</dbReference>
<feature type="domain" description="MYND-type" evidence="6">
    <location>
        <begin position="208"/>
        <end position="244"/>
    </location>
</feature>
<evidence type="ECO:0000256" key="4">
    <source>
        <dbReference type="PROSITE-ProRule" id="PRU00134"/>
    </source>
</evidence>